<protein>
    <recommendedName>
        <fullName evidence="4">Integrase</fullName>
    </recommendedName>
</protein>
<accession>A0A4Q0SFI6</accession>
<sequence>MTRKPTTEKLYLDRARRIAQAEEKTAGRKLDPIELVKTVMAKSLRPASIRQYRSALAFAMSAAAKLQPERASVLNAAIALLRDWRSDGATKIKCTSAWKQKTGVSEDLVRIRHRALASRSENADKLVAAMDCIELTGARFVEWPTALFRQSTTAGYAWELVLVNGKYSNGRANGETRTLRWTELPDHFVSQLNFWIAVAKAADAQRRFDTLQDTLESLMRRVAKAQFPRRTEKEHPTLSSARHAAAARFKAAYIAGAKTYEEKLRGLAIVAALLGHATDATATEHYARADGRNVRFPVPMPDALEVARVRQRYSESDLDKDPSPDTSNTDEFV</sequence>
<evidence type="ECO:0000313" key="3">
    <source>
        <dbReference type="Proteomes" id="UP000290565"/>
    </source>
</evidence>
<evidence type="ECO:0000256" key="1">
    <source>
        <dbReference type="SAM" id="MobiDB-lite"/>
    </source>
</evidence>
<organism evidence="2 3">
    <name type="scientific">Bradyrhizobium zhanjiangense</name>
    <dbReference type="NCBI Taxonomy" id="1325107"/>
    <lineage>
        <taxon>Bacteria</taxon>
        <taxon>Pseudomonadati</taxon>
        <taxon>Pseudomonadota</taxon>
        <taxon>Alphaproteobacteria</taxon>
        <taxon>Hyphomicrobiales</taxon>
        <taxon>Nitrobacteraceae</taxon>
        <taxon>Bradyrhizobium</taxon>
    </lineage>
</organism>
<reference evidence="2 3" key="1">
    <citation type="submission" date="2015-04" db="EMBL/GenBank/DDBJ databases">
        <title>Comparative genomics of rhizobia nodulating Arachis hypogaea in China.</title>
        <authorList>
            <person name="Li Y."/>
        </authorList>
    </citation>
    <scope>NUCLEOTIDE SEQUENCE [LARGE SCALE GENOMIC DNA]</scope>
    <source>
        <strain evidence="2 3">CCBAU 51787</strain>
    </source>
</reference>
<dbReference type="Proteomes" id="UP000290565">
    <property type="component" value="Unassembled WGS sequence"/>
</dbReference>
<proteinExistence type="predicted"/>
<dbReference type="GO" id="GO:0003677">
    <property type="term" value="F:DNA binding"/>
    <property type="evidence" value="ECO:0007669"/>
    <property type="project" value="InterPro"/>
</dbReference>
<feature type="compositionally biased region" description="Basic and acidic residues" evidence="1">
    <location>
        <begin position="311"/>
        <end position="323"/>
    </location>
</feature>
<dbReference type="EMBL" id="LBJM01000064">
    <property type="protein sequence ID" value="RXH37957.1"/>
    <property type="molecule type" value="Genomic_DNA"/>
</dbReference>
<evidence type="ECO:0008006" key="4">
    <source>
        <dbReference type="Google" id="ProtNLM"/>
    </source>
</evidence>
<dbReference type="RefSeq" id="WP_128946124.1">
    <property type="nucleotide sequence ID" value="NZ_LBJM01000064.1"/>
</dbReference>
<feature type="compositionally biased region" description="Polar residues" evidence="1">
    <location>
        <begin position="324"/>
        <end position="333"/>
    </location>
</feature>
<gene>
    <name evidence="2" type="ORF">XH94_23850</name>
</gene>
<evidence type="ECO:0000313" key="2">
    <source>
        <dbReference type="EMBL" id="RXH37957.1"/>
    </source>
</evidence>
<dbReference type="AlphaFoldDB" id="A0A4Q0SFI6"/>
<feature type="region of interest" description="Disordered" evidence="1">
    <location>
        <begin position="311"/>
        <end position="333"/>
    </location>
</feature>
<dbReference type="InterPro" id="IPR011010">
    <property type="entry name" value="DNA_brk_join_enz"/>
</dbReference>
<dbReference type="SUPFAM" id="SSF56349">
    <property type="entry name" value="DNA breaking-rejoining enzymes"/>
    <property type="match status" value="1"/>
</dbReference>
<name>A0A4Q0SFI6_9BRAD</name>
<comment type="caution">
    <text evidence="2">The sequence shown here is derived from an EMBL/GenBank/DDBJ whole genome shotgun (WGS) entry which is preliminary data.</text>
</comment>